<dbReference type="AlphaFoldDB" id="A0A1H1XAP3"/>
<dbReference type="Gene3D" id="2.30.130.30">
    <property type="entry name" value="Hypothetical protein"/>
    <property type="match status" value="1"/>
</dbReference>
<dbReference type="EMBL" id="LT629739">
    <property type="protein sequence ID" value="SDT06364.1"/>
    <property type="molecule type" value="Genomic_DNA"/>
</dbReference>
<dbReference type="InterPro" id="IPR016193">
    <property type="entry name" value="Cytidine_deaminase-like"/>
</dbReference>
<evidence type="ECO:0000313" key="4">
    <source>
        <dbReference type="EMBL" id="SDT06364.1"/>
    </source>
</evidence>
<evidence type="ECO:0000259" key="3">
    <source>
        <dbReference type="PROSITE" id="PS51747"/>
    </source>
</evidence>
<dbReference type="InterPro" id="IPR007374">
    <property type="entry name" value="ASCH_domain"/>
</dbReference>
<dbReference type="Pfam" id="PF04266">
    <property type="entry name" value="ASCH"/>
    <property type="match status" value="1"/>
</dbReference>
<dbReference type="InterPro" id="IPR002125">
    <property type="entry name" value="CMP_dCMP_dom"/>
</dbReference>
<sequence length="225" mass="24405">MHHARQWNDGADHTVAGGLLTASGRVVLGLNTHHFLGGPCGEVAAVSNHASTAPDDPIVAVAASYGPIGEIIAPCGKCRQVIFDISPSIRFVVREANGLTARTAEELLPFAYDWRAAEHPQRIYMWEGYESTIRAGEKRQTIRIDDPFRLGRADLVFEKECGEVISIAATVTEVRSVARSELTDEDANRDGFDTLSDLSAALDLHYPGLQASSTVEVVAFMLTDQ</sequence>
<dbReference type="PANTHER" id="PTHR42250:SF1">
    <property type="entry name" value="ASCH DOMAIN-CONTAINING PROTEIN"/>
    <property type="match status" value="1"/>
</dbReference>
<evidence type="ECO:0000313" key="5">
    <source>
        <dbReference type="Proteomes" id="UP000199700"/>
    </source>
</evidence>
<dbReference type="GO" id="GO:0016787">
    <property type="term" value="F:hydrolase activity"/>
    <property type="evidence" value="ECO:0007669"/>
    <property type="project" value="InterPro"/>
</dbReference>
<dbReference type="PROSITE" id="PS00903">
    <property type="entry name" value="CYT_DCMP_DEAMINASES_1"/>
    <property type="match status" value="1"/>
</dbReference>
<dbReference type="CDD" id="cd01283">
    <property type="entry name" value="cytidine_deaminase"/>
    <property type="match status" value="1"/>
</dbReference>
<organism evidence="4 5">
    <name type="scientific">Brevibacterium sandarakinum</name>
    <dbReference type="NCBI Taxonomy" id="629680"/>
    <lineage>
        <taxon>Bacteria</taxon>
        <taxon>Bacillati</taxon>
        <taxon>Actinomycetota</taxon>
        <taxon>Actinomycetes</taxon>
        <taxon>Micrococcales</taxon>
        <taxon>Brevibacteriaceae</taxon>
        <taxon>Brevibacterium</taxon>
    </lineage>
</organism>
<dbReference type="PANTHER" id="PTHR42250">
    <property type="entry name" value="ASCH DOMAIN-CONTAINING PROTEIN"/>
    <property type="match status" value="1"/>
</dbReference>
<keyword evidence="1" id="KW-0479">Metal-binding</keyword>
<evidence type="ECO:0000256" key="1">
    <source>
        <dbReference type="ARBA" id="ARBA00022723"/>
    </source>
</evidence>
<dbReference type="STRING" id="629680.SAMN04489751_3653"/>
<dbReference type="GO" id="GO:0008270">
    <property type="term" value="F:zinc ion binding"/>
    <property type="evidence" value="ECO:0007669"/>
    <property type="project" value="InterPro"/>
</dbReference>
<accession>A0A1H1XAP3</accession>
<dbReference type="InterPro" id="IPR015947">
    <property type="entry name" value="PUA-like_sf"/>
</dbReference>
<gene>
    <name evidence="4" type="ORF">SAMN04489751_3653</name>
</gene>
<protein>
    <submittedName>
        <fullName evidence="4">ASCH domain-containing protein</fullName>
    </submittedName>
</protein>
<evidence type="ECO:0000256" key="2">
    <source>
        <dbReference type="ARBA" id="ARBA00022833"/>
    </source>
</evidence>
<dbReference type="PROSITE" id="PS51747">
    <property type="entry name" value="CYT_DCMP_DEAMINASES_2"/>
    <property type="match status" value="1"/>
</dbReference>
<proteinExistence type="predicted"/>
<dbReference type="SMART" id="SM01022">
    <property type="entry name" value="ASCH"/>
    <property type="match status" value="1"/>
</dbReference>
<dbReference type="SUPFAM" id="SSF53927">
    <property type="entry name" value="Cytidine deaminase-like"/>
    <property type="match status" value="1"/>
</dbReference>
<feature type="domain" description="CMP/dCMP-type deaminase" evidence="3">
    <location>
        <begin position="1"/>
        <end position="115"/>
    </location>
</feature>
<dbReference type="SUPFAM" id="SSF88697">
    <property type="entry name" value="PUA domain-like"/>
    <property type="match status" value="1"/>
</dbReference>
<keyword evidence="2" id="KW-0862">Zinc</keyword>
<reference evidence="4" key="1">
    <citation type="submission" date="2016-10" db="EMBL/GenBank/DDBJ databases">
        <authorList>
            <person name="Varghese N."/>
            <person name="Submissions S."/>
        </authorList>
    </citation>
    <scope>NUCLEOTIDE SEQUENCE [LARGE SCALE GENOMIC DNA]</scope>
    <source>
        <strain evidence="4">DSM 22082</strain>
    </source>
</reference>
<dbReference type="CDD" id="cd06552">
    <property type="entry name" value="ASCH_yqfb_like"/>
    <property type="match status" value="1"/>
</dbReference>
<dbReference type="OrthoDB" id="9795347at2"/>
<dbReference type="Proteomes" id="UP000199700">
    <property type="component" value="Chromosome"/>
</dbReference>
<keyword evidence="5" id="KW-1185">Reference proteome</keyword>
<dbReference type="Gene3D" id="3.40.140.10">
    <property type="entry name" value="Cytidine Deaminase, domain 2"/>
    <property type="match status" value="1"/>
</dbReference>
<name>A0A1H1XAP3_BRESA</name>
<dbReference type="InterPro" id="IPR016192">
    <property type="entry name" value="APOBEC/CMP_deaminase_Zn-bd"/>
</dbReference>